<dbReference type="OrthoDB" id="437369at2759"/>
<keyword evidence="6" id="KW-0560">Oxidoreductase</keyword>
<keyword evidence="5" id="KW-0274">FAD</keyword>
<keyword evidence="3" id="KW-0285">Flavoprotein</keyword>
<dbReference type="GO" id="GO:0001735">
    <property type="term" value="F:prenylcysteine oxidase activity"/>
    <property type="evidence" value="ECO:0007669"/>
    <property type="project" value="InterPro"/>
</dbReference>
<gene>
    <name evidence="8" type="ORF">PACLA_8A032753</name>
</gene>
<dbReference type="AlphaFoldDB" id="A0A6S7K114"/>
<evidence type="ECO:0000256" key="1">
    <source>
        <dbReference type="ARBA" id="ARBA00001974"/>
    </source>
</evidence>
<evidence type="ECO:0000256" key="2">
    <source>
        <dbReference type="ARBA" id="ARBA00009967"/>
    </source>
</evidence>
<comment type="similarity">
    <text evidence="2">Belongs to the prenylcysteine oxidase family.</text>
</comment>
<evidence type="ECO:0000256" key="6">
    <source>
        <dbReference type="ARBA" id="ARBA00023002"/>
    </source>
</evidence>
<comment type="cofactor">
    <cofactor evidence="1">
        <name>FAD</name>
        <dbReference type="ChEBI" id="CHEBI:57692"/>
    </cofactor>
</comment>
<sequence length="255" mass="28238">MTSLAGSEPNLWSVKGGNWKVCEGLLNKSSATLNKNTQIIEIIKKPTSTDGGRPLYYLRSVENLINTPFDVVIVAAPLDVRQNFIGCQECTNWPVQSELGQFQQTVATFVNGTLNEDVFGSKPNTIGTMEKPDIFFNSIGKQTSVYKGKEPATPGNVWKVFSRKPLTDEQTAKLFSQTTELKEVIWLAYPHYTPPDKFLPFVLDDGVFYVNAIEWSSSAMEMSALSGRNAALLTARYFNKTKPASQDSGKVHGEL</sequence>
<keyword evidence="7" id="KW-0325">Glycoprotein</keyword>
<dbReference type="InterPro" id="IPR017046">
    <property type="entry name" value="Prenylcysteine_Oxase1"/>
</dbReference>
<dbReference type="Proteomes" id="UP001152795">
    <property type="component" value="Unassembled WGS sequence"/>
</dbReference>
<organism evidence="8 9">
    <name type="scientific">Paramuricea clavata</name>
    <name type="common">Red gorgonian</name>
    <name type="synonym">Violescent sea-whip</name>
    <dbReference type="NCBI Taxonomy" id="317549"/>
    <lineage>
        <taxon>Eukaryota</taxon>
        <taxon>Metazoa</taxon>
        <taxon>Cnidaria</taxon>
        <taxon>Anthozoa</taxon>
        <taxon>Octocorallia</taxon>
        <taxon>Malacalcyonacea</taxon>
        <taxon>Plexauridae</taxon>
        <taxon>Paramuricea</taxon>
    </lineage>
</organism>
<dbReference type="EMBL" id="CACRXK020022765">
    <property type="protein sequence ID" value="CAB4037128.1"/>
    <property type="molecule type" value="Genomic_DNA"/>
</dbReference>
<dbReference type="SUPFAM" id="SSF51905">
    <property type="entry name" value="FAD/NAD(P)-binding domain"/>
    <property type="match status" value="1"/>
</dbReference>
<evidence type="ECO:0000256" key="3">
    <source>
        <dbReference type="ARBA" id="ARBA00022630"/>
    </source>
</evidence>
<protein>
    <submittedName>
        <fullName evidence="8">Prenylcysteine oxidase 1</fullName>
    </submittedName>
</protein>
<dbReference type="GO" id="GO:0030327">
    <property type="term" value="P:prenylated protein catabolic process"/>
    <property type="evidence" value="ECO:0007669"/>
    <property type="project" value="TreeGrafter"/>
</dbReference>
<dbReference type="GO" id="GO:0030328">
    <property type="term" value="P:prenylcysteine catabolic process"/>
    <property type="evidence" value="ECO:0007669"/>
    <property type="project" value="InterPro"/>
</dbReference>
<accession>A0A6S7K114</accession>
<evidence type="ECO:0000313" key="9">
    <source>
        <dbReference type="Proteomes" id="UP001152795"/>
    </source>
</evidence>
<proteinExistence type="inferred from homology"/>
<reference evidence="8" key="1">
    <citation type="submission" date="2020-04" db="EMBL/GenBank/DDBJ databases">
        <authorList>
            <person name="Alioto T."/>
            <person name="Alioto T."/>
            <person name="Gomez Garrido J."/>
        </authorList>
    </citation>
    <scope>NUCLEOTIDE SEQUENCE</scope>
    <source>
        <strain evidence="8">A484AB</strain>
    </source>
</reference>
<comment type="caution">
    <text evidence="8">The sequence shown here is derived from an EMBL/GenBank/DDBJ whole genome shotgun (WGS) entry which is preliminary data.</text>
</comment>
<evidence type="ECO:0000256" key="5">
    <source>
        <dbReference type="ARBA" id="ARBA00022827"/>
    </source>
</evidence>
<dbReference type="Pfam" id="PF07156">
    <property type="entry name" value="Prenylcys_lyase"/>
    <property type="match status" value="1"/>
</dbReference>
<dbReference type="PANTHER" id="PTHR15944">
    <property type="entry name" value="FARNESYLCYSTEINE LYASE"/>
    <property type="match status" value="1"/>
</dbReference>
<keyword evidence="4" id="KW-0732">Signal</keyword>
<name>A0A6S7K114_PARCT</name>
<dbReference type="InterPro" id="IPR010795">
    <property type="entry name" value="Prenylcys_lyase"/>
</dbReference>
<evidence type="ECO:0000256" key="4">
    <source>
        <dbReference type="ARBA" id="ARBA00022729"/>
    </source>
</evidence>
<dbReference type="InterPro" id="IPR036188">
    <property type="entry name" value="FAD/NAD-bd_sf"/>
</dbReference>
<keyword evidence="9" id="KW-1185">Reference proteome</keyword>
<evidence type="ECO:0000313" key="8">
    <source>
        <dbReference type="EMBL" id="CAB4037128.1"/>
    </source>
</evidence>
<evidence type="ECO:0000256" key="7">
    <source>
        <dbReference type="ARBA" id="ARBA00023180"/>
    </source>
</evidence>
<dbReference type="PANTHER" id="PTHR15944:SF0">
    <property type="entry name" value="PRENYLCYSTEINE LYASE DOMAIN-CONTAINING PROTEIN"/>
    <property type="match status" value="1"/>
</dbReference>